<organism evidence="2 3">
    <name type="scientific">Diutina rugosa</name>
    <name type="common">Yeast</name>
    <name type="synonym">Candida rugosa</name>
    <dbReference type="NCBI Taxonomy" id="5481"/>
    <lineage>
        <taxon>Eukaryota</taxon>
        <taxon>Fungi</taxon>
        <taxon>Dikarya</taxon>
        <taxon>Ascomycota</taxon>
        <taxon>Saccharomycotina</taxon>
        <taxon>Pichiomycetes</taxon>
        <taxon>Debaryomycetaceae</taxon>
        <taxon>Diutina</taxon>
    </lineage>
</organism>
<proteinExistence type="predicted"/>
<dbReference type="GeneID" id="54781661"/>
<dbReference type="InterPro" id="IPR046341">
    <property type="entry name" value="SET_dom_sf"/>
</dbReference>
<comment type="caution">
    <text evidence="2">The sequence shown here is derived from an EMBL/GenBank/DDBJ whole genome shotgun (WGS) entry which is preliminary data.</text>
</comment>
<dbReference type="OMA" id="NVHFVCD"/>
<sequence>MSATIEAQVPQLIAWLNDNGFWREDLVVQQSRLGGLGVFGQFDDGDPLVLRIPKSNVLSAKTSGIYNLLYDYEPEIDDVDFKSGMFPLIIATIYEVSAGPKSPWAGYLSSVDFAHSDVPICLWSDADKANLANTEVDLMGVLNPQELMQFFDEARRFANEIKIHVPVPSVLSGVGQLVEFSKYVQGVVSRAFVVDDHLGLALVPGADLFNHLSPVIVDGKPQARENVHFVCDNDVCEVCGERECNHGDVEEDDEEMDVDQLMEELKDEVDDDEIYDDDNDDANDDDDDDVENDNEGDEIDDDEADEDETDDSDEGDDDEGDEGDDDEIGNEEMEEVEELTEITEEVIKAFEAEQEEDDDTDCDDDEASTIDQVQISSHDYDLARELSDDSKCCDLVLQSLPSADHEFEVFNTYGNDLSNAYLLQRYGFVCPGNANDGISLGVPLIKLVKSKRAESKMEWLDDVFELVCELIHQKQHENEPQNEVNGHNDQEHEHSENGCADGCNEGDNCGDGCGDEDDCGDHGFSPDSWQVSARIGADGTVSPHTYVILRLIDLPEKVFKYKLARVQKERVLASRISRLLMNADSNDNSKYDGVIKTWCQQRLAAYPELKSSDHAEVIGELVKGEKAILTRFIGA</sequence>
<keyword evidence="3" id="KW-1185">Reference proteome</keyword>
<dbReference type="CDD" id="cd10527">
    <property type="entry name" value="SET_LSMT"/>
    <property type="match status" value="1"/>
</dbReference>
<name>A0A642UMU1_DIURU</name>
<evidence type="ECO:0008006" key="4">
    <source>
        <dbReference type="Google" id="ProtNLM"/>
    </source>
</evidence>
<accession>A0A642UMU1</accession>
<dbReference type="InterPro" id="IPR050600">
    <property type="entry name" value="SETD3_SETD6_MTase"/>
</dbReference>
<reference evidence="2 3" key="1">
    <citation type="submission" date="2019-07" db="EMBL/GenBank/DDBJ databases">
        <title>Genome assembly of two rare yeast pathogens: Diutina rugosa and Trichomonascus ciferrii.</title>
        <authorList>
            <person name="Mixao V."/>
            <person name="Saus E."/>
            <person name="Hansen A."/>
            <person name="Lass-Flor C."/>
            <person name="Gabaldon T."/>
        </authorList>
    </citation>
    <scope>NUCLEOTIDE SEQUENCE [LARGE SCALE GENOMIC DNA]</scope>
    <source>
        <strain evidence="2 3">CBS 613</strain>
    </source>
</reference>
<feature type="region of interest" description="Disordered" evidence="1">
    <location>
        <begin position="267"/>
        <end position="340"/>
    </location>
</feature>
<protein>
    <recommendedName>
        <fullName evidence="4">SET domain-containing protein</fullName>
    </recommendedName>
</protein>
<evidence type="ECO:0000256" key="1">
    <source>
        <dbReference type="SAM" id="MobiDB-lite"/>
    </source>
</evidence>
<dbReference type="EMBL" id="SWFT01000096">
    <property type="protein sequence ID" value="KAA8901959.1"/>
    <property type="molecule type" value="Genomic_DNA"/>
</dbReference>
<dbReference type="Gene3D" id="3.90.1410.10">
    <property type="entry name" value="set domain protein methyltransferase, domain 1"/>
    <property type="match status" value="2"/>
</dbReference>
<dbReference type="SUPFAM" id="SSF82199">
    <property type="entry name" value="SET domain"/>
    <property type="match status" value="2"/>
</dbReference>
<dbReference type="AlphaFoldDB" id="A0A642UMU1"/>
<dbReference type="Proteomes" id="UP000449547">
    <property type="component" value="Unassembled WGS sequence"/>
</dbReference>
<evidence type="ECO:0000313" key="2">
    <source>
        <dbReference type="EMBL" id="KAA8901959.1"/>
    </source>
</evidence>
<dbReference type="VEuPathDB" id="FungiDB:DIURU_003010"/>
<evidence type="ECO:0000313" key="3">
    <source>
        <dbReference type="Proteomes" id="UP000449547"/>
    </source>
</evidence>
<dbReference type="GO" id="GO:0016279">
    <property type="term" value="F:protein-lysine N-methyltransferase activity"/>
    <property type="evidence" value="ECO:0007669"/>
    <property type="project" value="TreeGrafter"/>
</dbReference>
<gene>
    <name evidence="2" type="ORF">DIURU_003010</name>
</gene>
<dbReference type="PANTHER" id="PTHR13271:SF34">
    <property type="entry name" value="N-LYSINE METHYLTRANSFERASE SETD6"/>
    <property type="match status" value="1"/>
</dbReference>
<dbReference type="GO" id="GO:0005634">
    <property type="term" value="C:nucleus"/>
    <property type="evidence" value="ECO:0007669"/>
    <property type="project" value="TreeGrafter"/>
</dbReference>
<dbReference type="PANTHER" id="PTHR13271">
    <property type="entry name" value="UNCHARACTERIZED PUTATIVE METHYLTRANSFERASE"/>
    <property type="match status" value="1"/>
</dbReference>
<feature type="region of interest" description="Disordered" evidence="1">
    <location>
        <begin position="475"/>
        <end position="497"/>
    </location>
</feature>
<dbReference type="OrthoDB" id="441812at2759"/>
<dbReference type="RefSeq" id="XP_034012146.1">
    <property type="nucleotide sequence ID" value="XM_034155726.1"/>
</dbReference>
<feature type="compositionally biased region" description="Basic and acidic residues" evidence="1">
    <location>
        <begin position="486"/>
        <end position="496"/>
    </location>
</feature>